<dbReference type="InterPro" id="IPR011200">
    <property type="entry name" value="UCP012608"/>
</dbReference>
<name>A0ABS8ZQU0_9PSEU</name>
<sequence length="350" mass="38209">MNTNNSATFHMAELCRAQADLCAQLGSDLYVQVLRRCAEDVEAGGPVWDVLRDLADCPADFYPALRLLGSVHRLVLTGQAPALAAHYPSVGGRPGPGLWDAFRGVVIDHAATLTTLVNNTPQTNEVGRAASFLGGFLKIANETGLPLRLLEVGASGGLNLNWDRYRYESGDWSWGDAGSTVRLTDIFVDRTPDSVPATVVERLGCDLSPIDLRAKEGQLTLLSYLWPDQIARIERQRAAIQIASNAQVHVERANAIDWVRQHLASPRAGMATVVFHSIVLSYFDDNERRTFGEVLEDAGSRATADAPLAWLSLERSAGRFEVRLRSWPDGSERLLAVCGGHGLPVQWLDS</sequence>
<evidence type="ECO:0000313" key="2">
    <source>
        <dbReference type="Proteomes" id="UP001521150"/>
    </source>
</evidence>
<gene>
    <name evidence="1" type="ORF">LWC34_35945</name>
</gene>
<accession>A0ABS8ZQU0</accession>
<keyword evidence="2" id="KW-1185">Reference proteome</keyword>
<dbReference type="Pfam" id="PF10094">
    <property type="entry name" value="DUF2332"/>
    <property type="match status" value="1"/>
</dbReference>
<evidence type="ECO:0000313" key="1">
    <source>
        <dbReference type="EMBL" id="MCE7008172.1"/>
    </source>
</evidence>
<dbReference type="PIRSF" id="PIRSF012608">
    <property type="entry name" value="UCP012608"/>
    <property type="match status" value="1"/>
</dbReference>
<comment type="caution">
    <text evidence="1">The sequence shown here is derived from an EMBL/GenBank/DDBJ whole genome shotgun (WGS) entry which is preliminary data.</text>
</comment>
<dbReference type="Proteomes" id="UP001521150">
    <property type="component" value="Unassembled WGS sequence"/>
</dbReference>
<organism evidence="1 2">
    <name type="scientific">Kibdelosporangium philippinense</name>
    <dbReference type="NCBI Taxonomy" id="211113"/>
    <lineage>
        <taxon>Bacteria</taxon>
        <taxon>Bacillati</taxon>
        <taxon>Actinomycetota</taxon>
        <taxon>Actinomycetes</taxon>
        <taxon>Pseudonocardiales</taxon>
        <taxon>Pseudonocardiaceae</taxon>
        <taxon>Kibdelosporangium</taxon>
    </lineage>
</organism>
<protein>
    <submittedName>
        <fullName evidence="1">DUF2332 domain-containing protein</fullName>
    </submittedName>
</protein>
<proteinExistence type="predicted"/>
<dbReference type="EMBL" id="JAJVCN010000003">
    <property type="protein sequence ID" value="MCE7008172.1"/>
    <property type="molecule type" value="Genomic_DNA"/>
</dbReference>
<reference evidence="1 2" key="1">
    <citation type="submission" date="2021-12" db="EMBL/GenBank/DDBJ databases">
        <title>Genome sequence of Kibdelosporangium philippinense ATCC 49844.</title>
        <authorList>
            <person name="Fedorov E.A."/>
            <person name="Omeragic M."/>
            <person name="Shalygina K.F."/>
            <person name="Maclea K.S."/>
        </authorList>
    </citation>
    <scope>NUCLEOTIDE SEQUENCE [LARGE SCALE GENOMIC DNA]</scope>
    <source>
        <strain evidence="1 2">ATCC 49844</strain>
    </source>
</reference>